<name>A0ABQ0L7X2_MYCCL</name>
<dbReference type="PANTHER" id="PTHR48081:SF33">
    <property type="entry name" value="KYNURENINE FORMAMIDASE"/>
    <property type="match status" value="1"/>
</dbReference>
<evidence type="ECO:0000256" key="1">
    <source>
        <dbReference type="ARBA" id="ARBA00022801"/>
    </source>
</evidence>
<evidence type="ECO:0000313" key="3">
    <source>
        <dbReference type="EMBL" id="GAT47226.1"/>
    </source>
</evidence>
<gene>
    <name evidence="3" type="ORF">MCHLO_04694</name>
</gene>
<evidence type="ECO:0000313" key="4">
    <source>
        <dbReference type="Proteomes" id="UP000815677"/>
    </source>
</evidence>
<reference evidence="3" key="1">
    <citation type="submission" date="2014-09" db="EMBL/GenBank/DDBJ databases">
        <title>Genome sequence of the luminous mushroom Mycena chlorophos for searching fungal bioluminescence genes.</title>
        <authorList>
            <person name="Tanaka Y."/>
            <person name="Kasuga D."/>
            <person name="Oba Y."/>
            <person name="Hase S."/>
            <person name="Sato K."/>
            <person name="Oba Y."/>
            <person name="Sakakibara Y."/>
        </authorList>
    </citation>
    <scope>NUCLEOTIDE SEQUENCE</scope>
</reference>
<dbReference type="SUPFAM" id="SSF53474">
    <property type="entry name" value="alpha/beta-Hydrolases"/>
    <property type="match status" value="1"/>
</dbReference>
<dbReference type="PANTHER" id="PTHR48081">
    <property type="entry name" value="AB HYDROLASE SUPERFAMILY PROTEIN C4A8.06C"/>
    <property type="match status" value="1"/>
</dbReference>
<keyword evidence="1" id="KW-0378">Hydrolase</keyword>
<proteinExistence type="predicted"/>
<feature type="domain" description="Alpha/beta hydrolase fold-3" evidence="2">
    <location>
        <begin position="32"/>
        <end position="128"/>
    </location>
</feature>
<keyword evidence="4" id="KW-1185">Reference proteome</keyword>
<dbReference type="EMBL" id="DF843209">
    <property type="protein sequence ID" value="GAT47226.1"/>
    <property type="molecule type" value="Genomic_DNA"/>
</dbReference>
<protein>
    <submittedName>
        <fullName evidence="3">Esterase lipase</fullName>
    </submittedName>
</protein>
<organism evidence="3 4">
    <name type="scientific">Mycena chlorophos</name>
    <name type="common">Agaric fungus</name>
    <name type="synonym">Agaricus chlorophos</name>
    <dbReference type="NCBI Taxonomy" id="658473"/>
    <lineage>
        <taxon>Eukaryota</taxon>
        <taxon>Fungi</taxon>
        <taxon>Dikarya</taxon>
        <taxon>Basidiomycota</taxon>
        <taxon>Agaricomycotina</taxon>
        <taxon>Agaricomycetes</taxon>
        <taxon>Agaricomycetidae</taxon>
        <taxon>Agaricales</taxon>
        <taxon>Marasmiineae</taxon>
        <taxon>Mycenaceae</taxon>
        <taxon>Mycena</taxon>
    </lineage>
</organism>
<dbReference type="Gene3D" id="3.40.50.1820">
    <property type="entry name" value="alpha/beta hydrolase"/>
    <property type="match status" value="1"/>
</dbReference>
<dbReference type="InterPro" id="IPR029058">
    <property type="entry name" value="AB_hydrolase_fold"/>
</dbReference>
<dbReference type="Pfam" id="PF07859">
    <property type="entry name" value="Abhydrolase_3"/>
    <property type="match status" value="1"/>
</dbReference>
<sequence>MNAHLDIAYAGDADVSRSFDAYFPSNPAPPVLVFVRGGAWRADDKKAHRLLATKLVEATGCRVLVPNYRLTTADNGLQHPGHAEDILLFLDFLVTWDDIPDLSGGVFLLGHSAGAHILSAIFLDSSAVTPTLTPSPVLAGLVRGLVLSEGIYDIDLLLQRFPTYRDWFIAPAFGDHQSYASVSVSNLPLRSGVTELKWLVVHSTGDTLVDFPQSQAMDGHLRRLYGDSRVQSSLDAIAVEHDDVPTDAGFIDLVAKFVGS</sequence>
<accession>A0ABQ0L7X2</accession>
<dbReference type="Proteomes" id="UP000815677">
    <property type="component" value="Unassembled WGS sequence"/>
</dbReference>
<evidence type="ECO:0000259" key="2">
    <source>
        <dbReference type="Pfam" id="PF07859"/>
    </source>
</evidence>
<dbReference type="InterPro" id="IPR050300">
    <property type="entry name" value="GDXG_lipolytic_enzyme"/>
</dbReference>
<dbReference type="InterPro" id="IPR013094">
    <property type="entry name" value="AB_hydrolase_3"/>
</dbReference>